<evidence type="ECO:0000313" key="2">
    <source>
        <dbReference type="Proteomes" id="UP001527925"/>
    </source>
</evidence>
<accession>A0ABR4MXQ0</accession>
<keyword evidence="2" id="KW-1185">Reference proteome</keyword>
<dbReference type="EMBL" id="JADGIZ020000078">
    <property type="protein sequence ID" value="KAL2912035.1"/>
    <property type="molecule type" value="Genomic_DNA"/>
</dbReference>
<proteinExistence type="predicted"/>
<evidence type="ECO:0000313" key="1">
    <source>
        <dbReference type="EMBL" id="KAL2912035.1"/>
    </source>
</evidence>
<gene>
    <name evidence="1" type="ORF">HK105_208464</name>
</gene>
<protein>
    <submittedName>
        <fullName evidence="1">Uncharacterized protein</fullName>
    </submittedName>
</protein>
<sequence length="73" mass="7882">MHTQLRLAFRAKAFFDADGGCCLRIPKCHDVVCFSTCPKSVDKTLAFDKDSSSGCVDNGSCFLPANSVMASCR</sequence>
<name>A0ABR4MXQ0_9FUNG</name>
<organism evidence="1 2">
    <name type="scientific">Polyrhizophydium stewartii</name>
    <dbReference type="NCBI Taxonomy" id="2732419"/>
    <lineage>
        <taxon>Eukaryota</taxon>
        <taxon>Fungi</taxon>
        <taxon>Fungi incertae sedis</taxon>
        <taxon>Chytridiomycota</taxon>
        <taxon>Chytridiomycota incertae sedis</taxon>
        <taxon>Chytridiomycetes</taxon>
        <taxon>Rhizophydiales</taxon>
        <taxon>Rhizophydiales incertae sedis</taxon>
        <taxon>Polyrhizophydium</taxon>
    </lineage>
</organism>
<comment type="caution">
    <text evidence="1">The sequence shown here is derived from an EMBL/GenBank/DDBJ whole genome shotgun (WGS) entry which is preliminary data.</text>
</comment>
<dbReference type="Proteomes" id="UP001527925">
    <property type="component" value="Unassembled WGS sequence"/>
</dbReference>
<reference evidence="1 2" key="1">
    <citation type="submission" date="2023-09" db="EMBL/GenBank/DDBJ databases">
        <title>Pangenome analysis of Batrachochytrium dendrobatidis and related Chytrids.</title>
        <authorList>
            <person name="Yacoub M.N."/>
            <person name="Stajich J.E."/>
            <person name="James T.Y."/>
        </authorList>
    </citation>
    <scope>NUCLEOTIDE SEQUENCE [LARGE SCALE GENOMIC DNA]</scope>
    <source>
        <strain evidence="1 2">JEL0888</strain>
    </source>
</reference>